<reference evidence="1" key="1">
    <citation type="submission" date="2021-01" db="UniProtKB">
        <authorList>
            <consortium name="EnsemblMetazoa"/>
        </authorList>
    </citation>
    <scope>IDENTIFICATION</scope>
</reference>
<organism evidence="1 2">
    <name type="scientific">Varroa destructor</name>
    <name type="common">Honeybee mite</name>
    <dbReference type="NCBI Taxonomy" id="109461"/>
    <lineage>
        <taxon>Eukaryota</taxon>
        <taxon>Metazoa</taxon>
        <taxon>Ecdysozoa</taxon>
        <taxon>Arthropoda</taxon>
        <taxon>Chelicerata</taxon>
        <taxon>Arachnida</taxon>
        <taxon>Acari</taxon>
        <taxon>Parasitiformes</taxon>
        <taxon>Mesostigmata</taxon>
        <taxon>Gamasina</taxon>
        <taxon>Dermanyssoidea</taxon>
        <taxon>Varroidae</taxon>
        <taxon>Varroa</taxon>
    </lineage>
</organism>
<proteinExistence type="predicted"/>
<dbReference type="RefSeq" id="XP_022653376.1">
    <property type="nucleotide sequence ID" value="XM_022797641.1"/>
</dbReference>
<dbReference type="EnsemblMetazoa" id="XM_022797641">
    <property type="protein sequence ID" value="XP_022653376"/>
    <property type="gene ID" value="LOC111247085"/>
</dbReference>
<dbReference type="KEGG" id="vde:111247085"/>
<protein>
    <submittedName>
        <fullName evidence="1">Uncharacterized protein</fullName>
    </submittedName>
</protein>
<dbReference type="InParanoid" id="A0A7M7JK17"/>
<evidence type="ECO:0000313" key="1">
    <source>
        <dbReference type="EnsemblMetazoa" id="XP_022653376"/>
    </source>
</evidence>
<dbReference type="GeneID" id="111247085"/>
<sequence>MATLTVGRKLGRTFKVVEVFLRRECGTDSVWNKPETSQLANTHRKKEHGIMDSSAKIRSRRNSSLVRTIKKYLNGLIVENKITKPLGTIIATQNDYLKQEFGPRVDCSNKYTSHTCNVTVPFMQKSSSLTRHFTIRSKIKDRNQLSHGSLRIVETGYKELPNENVQEKIWPRFDYRKHSSRLAVVKLKPSKSINNKSSSTE</sequence>
<dbReference type="AlphaFoldDB" id="A0A7M7JK17"/>
<keyword evidence="2" id="KW-1185">Reference proteome</keyword>
<evidence type="ECO:0000313" key="2">
    <source>
        <dbReference type="Proteomes" id="UP000594260"/>
    </source>
</evidence>
<name>A0A7M7JK17_VARDE</name>
<accession>A0A7M7JK17</accession>
<dbReference type="Proteomes" id="UP000594260">
    <property type="component" value="Unplaced"/>
</dbReference>